<sequence length="29" mass="3278">MTLSLKSKLKKNISVQKNIISKTIFVLCV</sequence>
<dbReference type="EMBL" id="MN739684">
    <property type="protein sequence ID" value="QHT21005.1"/>
    <property type="molecule type" value="Genomic_DNA"/>
</dbReference>
<proteinExistence type="predicted"/>
<evidence type="ECO:0000313" key="1">
    <source>
        <dbReference type="EMBL" id="QHT21005.1"/>
    </source>
</evidence>
<accession>A0A6C0E0Q3</accession>
<name>A0A6C0E0Q3_9ZZZZ</name>
<protein>
    <submittedName>
        <fullName evidence="1">Uncharacterized protein</fullName>
    </submittedName>
</protein>
<organism evidence="1">
    <name type="scientific">viral metagenome</name>
    <dbReference type="NCBI Taxonomy" id="1070528"/>
    <lineage>
        <taxon>unclassified sequences</taxon>
        <taxon>metagenomes</taxon>
        <taxon>organismal metagenomes</taxon>
    </lineage>
</organism>
<dbReference type="AlphaFoldDB" id="A0A6C0E0Q3"/>
<reference evidence="1" key="1">
    <citation type="journal article" date="2020" name="Nature">
        <title>Giant virus diversity and host interactions through global metagenomics.</title>
        <authorList>
            <person name="Schulz F."/>
            <person name="Roux S."/>
            <person name="Paez-Espino D."/>
            <person name="Jungbluth S."/>
            <person name="Walsh D.A."/>
            <person name="Denef V.J."/>
            <person name="McMahon K.D."/>
            <person name="Konstantinidis K.T."/>
            <person name="Eloe-Fadrosh E.A."/>
            <person name="Kyrpides N.C."/>
            <person name="Woyke T."/>
        </authorList>
    </citation>
    <scope>NUCLEOTIDE SEQUENCE</scope>
    <source>
        <strain evidence="1">GVMAG-M-3300023174-75</strain>
    </source>
</reference>